<dbReference type="PANTHER" id="PTHR47032">
    <property type="entry name" value="UDP-D-XYLOSE:L-FUCOSE ALPHA-1,3-D-XYLOSYLTRANSFERASE-RELATED"/>
    <property type="match status" value="1"/>
</dbReference>
<dbReference type="GO" id="GO:0005794">
    <property type="term" value="C:Golgi apparatus"/>
    <property type="evidence" value="ECO:0007669"/>
    <property type="project" value="TreeGrafter"/>
</dbReference>
<dbReference type="Proteomes" id="UP001295423">
    <property type="component" value="Unassembled WGS sequence"/>
</dbReference>
<dbReference type="EMBL" id="CAKOGP040001736">
    <property type="protein sequence ID" value="CAJ1947777.1"/>
    <property type="molecule type" value="Genomic_DNA"/>
</dbReference>
<evidence type="ECO:0000256" key="2">
    <source>
        <dbReference type="SAM" id="Phobius"/>
    </source>
</evidence>
<dbReference type="InterPro" id="IPR005069">
    <property type="entry name" value="Nucl-diP-sugar_transferase"/>
</dbReference>
<keyword evidence="2" id="KW-0812">Transmembrane</keyword>
<proteinExistence type="predicted"/>
<dbReference type="Pfam" id="PF03407">
    <property type="entry name" value="Nucleotid_trans"/>
    <property type="match status" value="1"/>
</dbReference>
<dbReference type="AlphaFoldDB" id="A0AAD2PU80"/>
<evidence type="ECO:0000313" key="5">
    <source>
        <dbReference type="Proteomes" id="UP001295423"/>
    </source>
</evidence>
<evidence type="ECO:0000259" key="3">
    <source>
        <dbReference type="Pfam" id="PF03407"/>
    </source>
</evidence>
<evidence type="ECO:0000256" key="1">
    <source>
        <dbReference type="SAM" id="MobiDB-lite"/>
    </source>
</evidence>
<protein>
    <recommendedName>
        <fullName evidence="3">Nucleotide-diphospho-sugar transferase domain-containing protein</fullName>
    </recommendedName>
</protein>
<reference evidence="4" key="1">
    <citation type="submission" date="2023-08" db="EMBL/GenBank/DDBJ databases">
        <authorList>
            <person name="Audoor S."/>
            <person name="Bilcke G."/>
        </authorList>
    </citation>
    <scope>NUCLEOTIDE SEQUENCE</scope>
</reference>
<organism evidence="4 5">
    <name type="scientific">Cylindrotheca closterium</name>
    <dbReference type="NCBI Taxonomy" id="2856"/>
    <lineage>
        <taxon>Eukaryota</taxon>
        <taxon>Sar</taxon>
        <taxon>Stramenopiles</taxon>
        <taxon>Ochrophyta</taxon>
        <taxon>Bacillariophyta</taxon>
        <taxon>Bacillariophyceae</taxon>
        <taxon>Bacillariophycidae</taxon>
        <taxon>Bacillariales</taxon>
        <taxon>Bacillariaceae</taxon>
        <taxon>Cylindrotheca</taxon>
    </lineage>
</organism>
<feature type="compositionally biased region" description="Low complexity" evidence="1">
    <location>
        <begin position="237"/>
        <end position="248"/>
    </location>
</feature>
<feature type="region of interest" description="Disordered" evidence="1">
    <location>
        <begin position="224"/>
        <end position="248"/>
    </location>
</feature>
<comment type="caution">
    <text evidence="4">The sequence shown here is derived from an EMBL/GenBank/DDBJ whole genome shotgun (WGS) entry which is preliminary data.</text>
</comment>
<accession>A0AAD2PU80</accession>
<feature type="transmembrane region" description="Helical" evidence="2">
    <location>
        <begin position="63"/>
        <end position="80"/>
    </location>
</feature>
<sequence>MSDRFRSRKIGRNHNHDVEDFQMKVLVEDYLDVDNKHRGKREERKAYRIHFYRGFVASRLSRLSLLAIHVALFFGFRFIFRNGYLGKSPPSPRMMSPPDSQHEPPRWTTQKFEVSESLVSLASGLQQKMISNVCSERKVVTPLRNESSYKQSDGRIPWTICMTINAGFYDFFQNWYAHFQILDLKMDMVLFAEDSVAYDRLSNAQFLNRDYTMVVNATTSTPITSQQATDVQPAKISSTSTGSSAEDSASSDEVFDAYSQKYKQLISNRPTRLLQVLCSGRNVLYIDSDTFLKKSPLPFINKNYMDGVDISVALDHVKRKKYAHGFGVCTGFVAIKANPKTVHFVYEWERRCHDSDSGGAINDQTAFNLAYEAFWLERQESGMSIIKLQGLPVELFPNGEQYFKKYDEGQREDVVLAHANWIVGGKNKRQNLMKHGLWDPVS</sequence>
<name>A0AAD2PU80_9STRA</name>
<keyword evidence="2" id="KW-1133">Transmembrane helix</keyword>
<dbReference type="PANTHER" id="PTHR47032:SF1">
    <property type="entry name" value="UDP-D-XYLOSE:L-FUCOSE ALPHA-1,3-D-XYLOSYLTRANSFERASE-RELATED"/>
    <property type="match status" value="1"/>
</dbReference>
<dbReference type="GO" id="GO:0016757">
    <property type="term" value="F:glycosyltransferase activity"/>
    <property type="evidence" value="ECO:0007669"/>
    <property type="project" value="TreeGrafter"/>
</dbReference>
<feature type="domain" description="Nucleotide-diphospho-sugar transferase" evidence="3">
    <location>
        <begin position="248"/>
        <end position="432"/>
    </location>
</feature>
<dbReference type="InterPro" id="IPR052636">
    <property type="entry name" value="UDP-D-xylose:L-fucose_XylT"/>
</dbReference>
<evidence type="ECO:0000313" key="4">
    <source>
        <dbReference type="EMBL" id="CAJ1947777.1"/>
    </source>
</evidence>
<keyword evidence="2" id="KW-0472">Membrane</keyword>
<gene>
    <name evidence="4" type="ORF">CYCCA115_LOCUS11303</name>
</gene>
<keyword evidence="5" id="KW-1185">Reference proteome</keyword>